<feature type="transmembrane region" description="Helical" evidence="1">
    <location>
        <begin position="55"/>
        <end position="77"/>
    </location>
</feature>
<evidence type="ECO:0000256" key="1">
    <source>
        <dbReference type="SAM" id="Phobius"/>
    </source>
</evidence>
<reference evidence="2" key="1">
    <citation type="submission" date="2018-01" db="EMBL/GenBank/DDBJ databases">
        <title>An insight into the sialome of Amazonian anophelines.</title>
        <authorList>
            <person name="Ribeiro J.M."/>
            <person name="Scarpassa V."/>
            <person name="Calvo E."/>
        </authorList>
    </citation>
    <scope>NUCLEOTIDE SEQUENCE</scope>
</reference>
<name>A0A2M4DJ61_ANODA</name>
<evidence type="ECO:0000313" key="2">
    <source>
        <dbReference type="EMBL" id="MBW77574.1"/>
    </source>
</evidence>
<keyword evidence="1" id="KW-0812">Transmembrane</keyword>
<organism evidence="2">
    <name type="scientific">Anopheles darlingi</name>
    <name type="common">Mosquito</name>
    <dbReference type="NCBI Taxonomy" id="43151"/>
    <lineage>
        <taxon>Eukaryota</taxon>
        <taxon>Metazoa</taxon>
        <taxon>Ecdysozoa</taxon>
        <taxon>Arthropoda</taxon>
        <taxon>Hexapoda</taxon>
        <taxon>Insecta</taxon>
        <taxon>Pterygota</taxon>
        <taxon>Neoptera</taxon>
        <taxon>Endopterygota</taxon>
        <taxon>Diptera</taxon>
        <taxon>Nematocera</taxon>
        <taxon>Culicoidea</taxon>
        <taxon>Culicidae</taxon>
        <taxon>Anophelinae</taxon>
        <taxon>Anopheles</taxon>
    </lineage>
</organism>
<sequence length="89" mass="10176">MANYGKDTRCELFVVLVFLLVSPSSMWPLVAQIRDGTCVPIKVVHFIRESVARPLIGGVPILHYFYYLLILYSSVLFHTRHVKVCLIDP</sequence>
<dbReference type="EMBL" id="GGFL01013396">
    <property type="protein sequence ID" value="MBW77574.1"/>
    <property type="molecule type" value="Transcribed_RNA"/>
</dbReference>
<proteinExistence type="predicted"/>
<dbReference type="AlphaFoldDB" id="A0A2M4DJ61"/>
<keyword evidence="1" id="KW-1133">Transmembrane helix</keyword>
<keyword evidence="1" id="KW-0472">Membrane</keyword>
<accession>A0A2M4DJ61</accession>
<protein>
    <submittedName>
        <fullName evidence="2">Uncharacterized protein</fullName>
    </submittedName>
</protein>